<gene>
    <name evidence="3" type="ORF">I5M27_14020</name>
</gene>
<evidence type="ECO:0000313" key="4">
    <source>
        <dbReference type="Proteomes" id="UP000644147"/>
    </source>
</evidence>
<dbReference type="CDD" id="cd06533">
    <property type="entry name" value="Glyco_transf_WecG_TagA"/>
    <property type="match status" value="1"/>
</dbReference>
<evidence type="ECO:0000256" key="1">
    <source>
        <dbReference type="ARBA" id="ARBA00022676"/>
    </source>
</evidence>
<dbReference type="Proteomes" id="UP000644147">
    <property type="component" value="Unassembled WGS sequence"/>
</dbReference>
<proteinExistence type="predicted"/>
<keyword evidence="1" id="KW-0328">Glycosyltransferase</keyword>
<keyword evidence="4" id="KW-1185">Reference proteome</keyword>
<sequence length="258" mass="28970">MMKTKRISICNIPVDALTMQQTLEIIDTAITNNKPVHHVVVNAAKLVNAQKDAKLKESIVNCDIINADGQAIVWASRILNNALPERVAGIDLMENLVAMAAGKGRRIFFLGAKEEIVKKVVEKYTATYGSSIIGGYRNGYFKKEDESEIAKQIAASKSDILFVAISSPKKEIFLDTYKAEINMPFIMGVGGSFDVVSGLVKRAPLWMQKSGLEWFYRTLQEPGRMWKRYLFTNTEFLYLLMKAKTKQLLVKQPETIEA</sequence>
<accession>A0ABS1C463</accession>
<name>A0ABS1C463_9BACT</name>
<dbReference type="NCBIfam" id="TIGR00696">
    <property type="entry name" value="wecG_tagA_cpsF"/>
    <property type="match status" value="1"/>
</dbReference>
<comment type="caution">
    <text evidence="3">The sequence shown here is derived from an EMBL/GenBank/DDBJ whole genome shotgun (WGS) entry which is preliminary data.</text>
</comment>
<reference evidence="3 4" key="1">
    <citation type="submission" date="2020-12" db="EMBL/GenBank/DDBJ databases">
        <title>Bacterial novel species Adhaeribacter sp. BT258 isolated from soil.</title>
        <authorList>
            <person name="Jung H.-Y."/>
        </authorList>
    </citation>
    <scope>NUCLEOTIDE SEQUENCE [LARGE SCALE GENOMIC DNA]</scope>
    <source>
        <strain evidence="3 4">BT258</strain>
    </source>
</reference>
<dbReference type="InterPro" id="IPR004629">
    <property type="entry name" value="WecG_TagA_CpsF"/>
</dbReference>
<evidence type="ECO:0000256" key="2">
    <source>
        <dbReference type="ARBA" id="ARBA00022679"/>
    </source>
</evidence>
<dbReference type="EMBL" id="JAEHFX010000007">
    <property type="protein sequence ID" value="MBK0404108.1"/>
    <property type="molecule type" value="Genomic_DNA"/>
</dbReference>
<dbReference type="PANTHER" id="PTHR34136:SF1">
    <property type="entry name" value="UDP-N-ACETYL-D-MANNOSAMINURONIC ACID TRANSFERASE"/>
    <property type="match status" value="1"/>
</dbReference>
<organism evidence="3 4">
    <name type="scientific">Adhaeribacter terrigena</name>
    <dbReference type="NCBI Taxonomy" id="2793070"/>
    <lineage>
        <taxon>Bacteria</taxon>
        <taxon>Pseudomonadati</taxon>
        <taxon>Bacteroidota</taxon>
        <taxon>Cytophagia</taxon>
        <taxon>Cytophagales</taxon>
        <taxon>Hymenobacteraceae</taxon>
        <taxon>Adhaeribacter</taxon>
    </lineage>
</organism>
<dbReference type="PANTHER" id="PTHR34136">
    <property type="match status" value="1"/>
</dbReference>
<protein>
    <submittedName>
        <fullName evidence="3">WecB/TagA/CpsF family glycosyltransferase</fullName>
    </submittedName>
</protein>
<keyword evidence="2" id="KW-0808">Transferase</keyword>
<evidence type="ECO:0000313" key="3">
    <source>
        <dbReference type="EMBL" id="MBK0404108.1"/>
    </source>
</evidence>
<dbReference type="Pfam" id="PF03808">
    <property type="entry name" value="Glyco_tran_WecG"/>
    <property type="match status" value="1"/>
</dbReference>